<feature type="compositionally biased region" description="Basic and acidic residues" evidence="1">
    <location>
        <begin position="190"/>
        <end position="209"/>
    </location>
</feature>
<sequence>MFTVGVGSSQVPIELRESRATIGKLTIIAIMTALHKHKCPQLTSSYALVFVATIELSSVQIKTIPQWPIAITFRPKKLMHRKGGGNVRNSRWYRLVGNIALGSLSIKATINEQNKQEKDAERLRDEAEFAAYQVAKATATEPLGPPPTTAAQRRAEESIEDLVARAEALERAQSRKGSARDTLMAALAKQKAEKAEWAKQKEQAATTDK</sequence>
<feature type="non-terminal residue" evidence="2">
    <location>
        <position position="209"/>
    </location>
</feature>
<accession>A0A8H7HUE1</accession>
<gene>
    <name evidence="2" type="ORF">RHS03_03430</name>
</gene>
<evidence type="ECO:0000313" key="3">
    <source>
        <dbReference type="Proteomes" id="UP000602905"/>
    </source>
</evidence>
<comment type="caution">
    <text evidence="2">The sequence shown here is derived from an EMBL/GenBank/DDBJ whole genome shotgun (WGS) entry which is preliminary data.</text>
</comment>
<dbReference type="AlphaFoldDB" id="A0A8H7HUE1"/>
<protein>
    <submittedName>
        <fullName evidence="2">Uncharacterized protein</fullName>
    </submittedName>
</protein>
<dbReference type="EMBL" id="JACYCD010000049">
    <property type="protein sequence ID" value="KAF8707471.1"/>
    <property type="molecule type" value="Genomic_DNA"/>
</dbReference>
<feature type="region of interest" description="Disordered" evidence="1">
    <location>
        <begin position="189"/>
        <end position="209"/>
    </location>
</feature>
<proteinExistence type="predicted"/>
<dbReference type="Proteomes" id="UP000602905">
    <property type="component" value="Unassembled WGS sequence"/>
</dbReference>
<organism evidence="2 3">
    <name type="scientific">Rhizoctonia solani</name>
    <dbReference type="NCBI Taxonomy" id="456999"/>
    <lineage>
        <taxon>Eukaryota</taxon>
        <taxon>Fungi</taxon>
        <taxon>Dikarya</taxon>
        <taxon>Basidiomycota</taxon>
        <taxon>Agaricomycotina</taxon>
        <taxon>Agaricomycetes</taxon>
        <taxon>Cantharellales</taxon>
        <taxon>Ceratobasidiaceae</taxon>
        <taxon>Rhizoctonia</taxon>
    </lineage>
</organism>
<evidence type="ECO:0000256" key="1">
    <source>
        <dbReference type="SAM" id="MobiDB-lite"/>
    </source>
</evidence>
<feature type="region of interest" description="Disordered" evidence="1">
    <location>
        <begin position="137"/>
        <end position="158"/>
    </location>
</feature>
<dbReference type="OrthoDB" id="6604018at2759"/>
<name>A0A8H7HUE1_9AGAM</name>
<reference evidence="2" key="1">
    <citation type="submission" date="2020-09" db="EMBL/GenBank/DDBJ databases">
        <title>Comparative genome analyses of four rice-infecting Rhizoctonia solani isolates reveal extensive enrichment of homogalacturonan modification genes.</title>
        <authorList>
            <person name="Lee D.-Y."/>
            <person name="Jeon J."/>
            <person name="Kim K.-T."/>
            <person name="Cheong K."/>
            <person name="Song H."/>
            <person name="Choi G."/>
            <person name="Ko J."/>
            <person name="Opiyo S.O."/>
            <person name="Zuo S."/>
            <person name="Madhav S."/>
            <person name="Lee Y.-H."/>
            <person name="Wang G.-L."/>
        </authorList>
    </citation>
    <scope>NUCLEOTIDE SEQUENCE</scope>
    <source>
        <strain evidence="2">AG1-IA WGL</strain>
    </source>
</reference>
<evidence type="ECO:0000313" key="2">
    <source>
        <dbReference type="EMBL" id="KAF8707471.1"/>
    </source>
</evidence>